<sequence length="307" mass="34180">MNVFSKDIREYINVVDVMNEIEAYHLEPQRESEIAPDRMHVEDGERTALLMPAFYEEYYSVKLAGVSPSNVDKGKPSVQATIMLYNRDTMEPLLSLDGNQITGLRTAAISGLGMKYIAPQDASVLGIVGTGLQGWTHLEAAMAVRNIHTVYLHSRNKEKVDAFKQQIHEHYPNVTVMTKEITELVERSDIIVTATSSSSPVLPDVDCSSWTSKHITAVGSFRPDMQEIPDGILQEIQNVYVDQPAALHESGDIIRASELRGVDQFPTLEEVIQSEDPPAYHENVSLFKCVGGSIYDLLATKALYKKL</sequence>
<dbReference type="SUPFAM" id="SSF51735">
    <property type="entry name" value="NAD(P)-binding Rossmann-fold domains"/>
    <property type="match status" value="1"/>
</dbReference>
<protein>
    <recommendedName>
        <fullName evidence="3">Ornithine cyclodeaminase</fullName>
    </recommendedName>
</protein>
<dbReference type="PANTHER" id="PTHR13812">
    <property type="entry name" value="KETIMINE REDUCTASE MU-CRYSTALLIN"/>
    <property type="match status" value="1"/>
</dbReference>
<accession>A0A0A5GHQ3</accession>
<evidence type="ECO:0008006" key="3">
    <source>
        <dbReference type="Google" id="ProtNLM"/>
    </source>
</evidence>
<evidence type="ECO:0000313" key="2">
    <source>
        <dbReference type="Proteomes" id="UP000030528"/>
    </source>
</evidence>
<dbReference type="InterPro" id="IPR036291">
    <property type="entry name" value="NAD(P)-bd_dom_sf"/>
</dbReference>
<dbReference type="Proteomes" id="UP000030528">
    <property type="component" value="Unassembled WGS sequence"/>
</dbReference>
<dbReference type="Pfam" id="PF02423">
    <property type="entry name" value="OCD_Mu_crystall"/>
    <property type="match status" value="1"/>
</dbReference>
<keyword evidence="2" id="KW-1185">Reference proteome</keyword>
<dbReference type="STRING" id="1385510.GCA_000425205_01764"/>
<gene>
    <name evidence="1" type="ORF">N781_15470</name>
</gene>
<name>A0A0A5GHQ3_9BACI</name>
<dbReference type="EMBL" id="AVPE01000005">
    <property type="protein sequence ID" value="KGX92796.1"/>
    <property type="molecule type" value="Genomic_DNA"/>
</dbReference>
<dbReference type="AlphaFoldDB" id="A0A0A5GHQ3"/>
<organism evidence="1 2">
    <name type="scientific">Pontibacillus halophilus JSM 076056 = DSM 19796</name>
    <dbReference type="NCBI Taxonomy" id="1385510"/>
    <lineage>
        <taxon>Bacteria</taxon>
        <taxon>Bacillati</taxon>
        <taxon>Bacillota</taxon>
        <taxon>Bacilli</taxon>
        <taxon>Bacillales</taxon>
        <taxon>Bacillaceae</taxon>
        <taxon>Pontibacillus</taxon>
    </lineage>
</organism>
<dbReference type="Gene3D" id="3.40.50.720">
    <property type="entry name" value="NAD(P)-binding Rossmann-like Domain"/>
    <property type="match status" value="1"/>
</dbReference>
<dbReference type="InterPro" id="IPR003462">
    <property type="entry name" value="ODC_Mu_crystall"/>
</dbReference>
<dbReference type="PANTHER" id="PTHR13812:SF19">
    <property type="entry name" value="KETIMINE REDUCTASE MU-CRYSTALLIN"/>
    <property type="match status" value="1"/>
</dbReference>
<dbReference type="GO" id="GO:0005737">
    <property type="term" value="C:cytoplasm"/>
    <property type="evidence" value="ECO:0007669"/>
    <property type="project" value="TreeGrafter"/>
</dbReference>
<dbReference type="eggNOG" id="COG2423">
    <property type="taxonomic scope" value="Bacteria"/>
</dbReference>
<dbReference type="InterPro" id="IPR023401">
    <property type="entry name" value="ODC_N"/>
</dbReference>
<proteinExistence type="predicted"/>
<dbReference type="PIRSF" id="PIRSF001439">
    <property type="entry name" value="CryM"/>
    <property type="match status" value="1"/>
</dbReference>
<reference evidence="1 2" key="1">
    <citation type="submission" date="2013-08" db="EMBL/GenBank/DDBJ databases">
        <authorList>
            <person name="Huang J."/>
            <person name="Wang G."/>
        </authorList>
    </citation>
    <scope>NUCLEOTIDE SEQUENCE [LARGE SCALE GENOMIC DNA]</scope>
    <source>
        <strain evidence="1 2">JSM 076056</strain>
    </source>
</reference>
<evidence type="ECO:0000313" key="1">
    <source>
        <dbReference type="EMBL" id="KGX92796.1"/>
    </source>
</evidence>
<dbReference type="Gene3D" id="3.30.1780.10">
    <property type="entry name" value="ornithine cyclodeaminase, domain 1"/>
    <property type="match status" value="1"/>
</dbReference>
<dbReference type="RefSeq" id="WP_026800174.1">
    <property type="nucleotide sequence ID" value="NZ_AULI01000007.1"/>
</dbReference>
<comment type="caution">
    <text evidence="1">The sequence shown here is derived from an EMBL/GenBank/DDBJ whole genome shotgun (WGS) entry which is preliminary data.</text>
</comment>